<dbReference type="Proteomes" id="UP001432322">
    <property type="component" value="Unassembled WGS sequence"/>
</dbReference>
<accession>A0AAV5VQ24</accession>
<comment type="caution">
    <text evidence="2">The sequence shown here is derived from an EMBL/GenBank/DDBJ whole genome shotgun (WGS) entry which is preliminary data.</text>
</comment>
<keyword evidence="3" id="KW-1185">Reference proteome</keyword>
<organism evidence="2 3">
    <name type="scientific">Pristionchus fissidentatus</name>
    <dbReference type="NCBI Taxonomy" id="1538716"/>
    <lineage>
        <taxon>Eukaryota</taxon>
        <taxon>Metazoa</taxon>
        <taxon>Ecdysozoa</taxon>
        <taxon>Nematoda</taxon>
        <taxon>Chromadorea</taxon>
        <taxon>Rhabditida</taxon>
        <taxon>Rhabditina</taxon>
        <taxon>Diplogasteromorpha</taxon>
        <taxon>Diplogasteroidea</taxon>
        <taxon>Neodiplogasteridae</taxon>
        <taxon>Pristionchus</taxon>
    </lineage>
</organism>
<evidence type="ECO:0000256" key="1">
    <source>
        <dbReference type="SAM" id="MobiDB-lite"/>
    </source>
</evidence>
<feature type="compositionally biased region" description="Acidic residues" evidence="1">
    <location>
        <begin position="9"/>
        <end position="19"/>
    </location>
</feature>
<dbReference type="AlphaFoldDB" id="A0AAV5VQ24"/>
<sequence length="144" mass="16584">MDPDHLSPDQEDELVPVDDDCPKRNRSARMRESTRIKKTRDILRTVEAISHMRHDNIQRKDDYYPPYEHAKTNAEVKEEHTQRGGGAKAYILALVGCVRRPPPRSPTSRWSSPSVDDKLDKIKQDAEFILSVYEEKAARDSPKS</sequence>
<proteinExistence type="predicted"/>
<feature type="non-terminal residue" evidence="2">
    <location>
        <position position="144"/>
    </location>
</feature>
<evidence type="ECO:0000313" key="2">
    <source>
        <dbReference type="EMBL" id="GMT20142.1"/>
    </source>
</evidence>
<dbReference type="EMBL" id="BTSY01000003">
    <property type="protein sequence ID" value="GMT20142.1"/>
    <property type="molecule type" value="Genomic_DNA"/>
</dbReference>
<name>A0AAV5VQ24_9BILA</name>
<gene>
    <name evidence="2" type="ORF">PFISCL1PPCAC_11439</name>
</gene>
<evidence type="ECO:0000313" key="3">
    <source>
        <dbReference type="Proteomes" id="UP001432322"/>
    </source>
</evidence>
<reference evidence="2" key="1">
    <citation type="submission" date="2023-10" db="EMBL/GenBank/DDBJ databases">
        <title>Genome assembly of Pristionchus species.</title>
        <authorList>
            <person name="Yoshida K."/>
            <person name="Sommer R.J."/>
        </authorList>
    </citation>
    <scope>NUCLEOTIDE SEQUENCE</scope>
    <source>
        <strain evidence="2">RS5133</strain>
    </source>
</reference>
<protein>
    <submittedName>
        <fullName evidence="2">Uncharacterized protein</fullName>
    </submittedName>
</protein>
<feature type="region of interest" description="Disordered" evidence="1">
    <location>
        <begin position="1"/>
        <end position="36"/>
    </location>
</feature>